<feature type="transmembrane region" description="Helical" evidence="1">
    <location>
        <begin position="189"/>
        <end position="205"/>
    </location>
</feature>
<organism evidence="3 4">
    <name type="scientific">Pelagicoccus albus</name>
    <dbReference type="NCBI Taxonomy" id="415222"/>
    <lineage>
        <taxon>Bacteria</taxon>
        <taxon>Pseudomonadati</taxon>
        <taxon>Verrucomicrobiota</taxon>
        <taxon>Opitutia</taxon>
        <taxon>Puniceicoccales</taxon>
        <taxon>Pelagicoccaceae</taxon>
        <taxon>Pelagicoccus</taxon>
    </lineage>
</organism>
<accession>A0A7X1B3P6</accession>
<dbReference type="GO" id="GO:0005886">
    <property type="term" value="C:plasma membrane"/>
    <property type="evidence" value="ECO:0007669"/>
    <property type="project" value="TreeGrafter"/>
</dbReference>
<dbReference type="RefSeq" id="WP_185658947.1">
    <property type="nucleotide sequence ID" value="NZ_CAWPOO010000005.1"/>
</dbReference>
<evidence type="ECO:0000313" key="4">
    <source>
        <dbReference type="Proteomes" id="UP000526501"/>
    </source>
</evidence>
<evidence type="ECO:0000256" key="1">
    <source>
        <dbReference type="SAM" id="Phobius"/>
    </source>
</evidence>
<evidence type="ECO:0000313" key="3">
    <source>
        <dbReference type="EMBL" id="MBC2605066.1"/>
    </source>
</evidence>
<keyword evidence="4" id="KW-1185">Reference proteome</keyword>
<dbReference type="EMBL" id="JACHVC010000005">
    <property type="protein sequence ID" value="MBC2605066.1"/>
    <property type="molecule type" value="Genomic_DNA"/>
</dbReference>
<dbReference type="InterPro" id="IPR051311">
    <property type="entry name" value="DedA_domain"/>
</dbReference>
<dbReference type="InterPro" id="IPR032816">
    <property type="entry name" value="VTT_dom"/>
</dbReference>
<proteinExistence type="predicted"/>
<evidence type="ECO:0000259" key="2">
    <source>
        <dbReference type="Pfam" id="PF09335"/>
    </source>
</evidence>
<feature type="domain" description="VTT" evidence="2">
    <location>
        <begin position="70"/>
        <end position="175"/>
    </location>
</feature>
<sequence length="206" mass="22536">MPELCNSLSPSGADEEESEKRGLAAKVSKLVDSKHMFWGIGLASFLESTLVPIPLETILIPLMQSRREKLLWIALAVLIGCLLGAIFGYAIGYYLYESIGTQVVNLFSSAEEFESLRDRMNNGGFGFVFSVGVTPVPFQIAMLAAGATKFSLLTFLAASALSRGIRYFGLAILVYFFGNQAEEIYEKNKVAVGVALLALVIIFWIF</sequence>
<comment type="caution">
    <text evidence="3">The sequence shown here is derived from an EMBL/GenBank/DDBJ whole genome shotgun (WGS) entry which is preliminary data.</text>
</comment>
<keyword evidence="1" id="KW-1133">Transmembrane helix</keyword>
<keyword evidence="1" id="KW-0812">Transmembrane</keyword>
<dbReference type="PANTHER" id="PTHR42709:SF11">
    <property type="entry name" value="DEDA FAMILY PROTEIN"/>
    <property type="match status" value="1"/>
</dbReference>
<feature type="transmembrane region" description="Helical" evidence="1">
    <location>
        <begin position="36"/>
        <end position="58"/>
    </location>
</feature>
<dbReference type="Pfam" id="PF09335">
    <property type="entry name" value="VTT_dom"/>
    <property type="match status" value="1"/>
</dbReference>
<dbReference type="AlphaFoldDB" id="A0A7X1B3P6"/>
<reference evidence="3 4" key="1">
    <citation type="submission" date="2020-07" db="EMBL/GenBank/DDBJ databases">
        <authorList>
            <person name="Feng X."/>
        </authorList>
    </citation>
    <scope>NUCLEOTIDE SEQUENCE [LARGE SCALE GENOMIC DNA]</scope>
    <source>
        <strain evidence="3 4">JCM23202</strain>
    </source>
</reference>
<protein>
    <submittedName>
        <fullName evidence="3">DedA family protein</fullName>
    </submittedName>
</protein>
<dbReference type="Proteomes" id="UP000526501">
    <property type="component" value="Unassembled WGS sequence"/>
</dbReference>
<feature type="transmembrane region" description="Helical" evidence="1">
    <location>
        <begin position="125"/>
        <end position="145"/>
    </location>
</feature>
<dbReference type="PANTHER" id="PTHR42709">
    <property type="entry name" value="ALKALINE PHOSPHATASE LIKE PROTEIN"/>
    <property type="match status" value="1"/>
</dbReference>
<gene>
    <name evidence="3" type="ORF">H5P27_03325</name>
</gene>
<name>A0A7X1B3P6_9BACT</name>
<feature type="transmembrane region" description="Helical" evidence="1">
    <location>
        <begin position="70"/>
        <end position="96"/>
    </location>
</feature>
<feature type="transmembrane region" description="Helical" evidence="1">
    <location>
        <begin position="152"/>
        <end position="177"/>
    </location>
</feature>
<keyword evidence="1" id="KW-0472">Membrane</keyword>